<gene>
    <name evidence="2" type="ORF">DDZ15_09345</name>
</gene>
<name>A0A316TTR9_9BACT</name>
<feature type="transmembrane region" description="Helical" evidence="1">
    <location>
        <begin position="122"/>
        <end position="147"/>
    </location>
</feature>
<proteinExistence type="predicted"/>
<dbReference type="EMBL" id="QGGB01000006">
    <property type="protein sequence ID" value="PWN06709.1"/>
    <property type="molecule type" value="Genomic_DNA"/>
</dbReference>
<evidence type="ECO:0000313" key="3">
    <source>
        <dbReference type="Proteomes" id="UP000245533"/>
    </source>
</evidence>
<accession>A0A316TTR9</accession>
<sequence>MFRKIRITIYILFLGGFLGILFWFGSGVSINDQKEIFSKLLNISGILFGIMGAWIAIIYSESLNKVFSKDYKTEERKEALKEIDFLLFPMALSATIVVSILLFFVAYPIFRQINFMLKHHLLIRSFSFMGIGFLTILQVWCFIYVFAPAEKLKRKANKEIRQSEIDQRMKSGVQKASKKEL</sequence>
<keyword evidence="1" id="KW-0812">Transmembrane</keyword>
<keyword evidence="1" id="KW-0472">Membrane</keyword>
<evidence type="ECO:0000313" key="2">
    <source>
        <dbReference type="EMBL" id="PWN06709.1"/>
    </source>
</evidence>
<feature type="transmembrane region" description="Helical" evidence="1">
    <location>
        <begin position="85"/>
        <end position="110"/>
    </location>
</feature>
<evidence type="ECO:0000256" key="1">
    <source>
        <dbReference type="SAM" id="Phobius"/>
    </source>
</evidence>
<feature type="transmembrane region" description="Helical" evidence="1">
    <location>
        <begin position="7"/>
        <end position="24"/>
    </location>
</feature>
<reference evidence="2 3" key="1">
    <citation type="submission" date="2018-05" db="EMBL/GenBank/DDBJ databases">
        <title>Rhodohalobacter halophilus gen. nov., sp. nov., a moderately halophilic member of the family Balneolaceae.</title>
        <authorList>
            <person name="Liu Z.-W."/>
        </authorList>
    </citation>
    <scope>NUCLEOTIDE SEQUENCE [LARGE SCALE GENOMIC DNA]</scope>
    <source>
        <strain evidence="2 3">8A47</strain>
    </source>
</reference>
<dbReference type="AlphaFoldDB" id="A0A316TTR9"/>
<keyword evidence="1" id="KW-1133">Transmembrane helix</keyword>
<feature type="transmembrane region" description="Helical" evidence="1">
    <location>
        <begin position="36"/>
        <end position="59"/>
    </location>
</feature>
<comment type="caution">
    <text evidence="2">The sequence shown here is derived from an EMBL/GenBank/DDBJ whole genome shotgun (WGS) entry which is preliminary data.</text>
</comment>
<dbReference type="RefSeq" id="WP_109646823.1">
    <property type="nucleotide sequence ID" value="NZ_QGGB01000006.1"/>
</dbReference>
<protein>
    <submittedName>
        <fullName evidence="2">Uncharacterized protein</fullName>
    </submittedName>
</protein>
<dbReference type="Proteomes" id="UP000245533">
    <property type="component" value="Unassembled WGS sequence"/>
</dbReference>
<organism evidence="2 3">
    <name type="scientific">Rhodohalobacter mucosus</name>
    <dbReference type="NCBI Taxonomy" id="2079485"/>
    <lineage>
        <taxon>Bacteria</taxon>
        <taxon>Pseudomonadati</taxon>
        <taxon>Balneolota</taxon>
        <taxon>Balneolia</taxon>
        <taxon>Balneolales</taxon>
        <taxon>Balneolaceae</taxon>
        <taxon>Rhodohalobacter</taxon>
    </lineage>
</organism>
<dbReference type="OrthoDB" id="6638186at2"/>
<keyword evidence="3" id="KW-1185">Reference proteome</keyword>